<feature type="transmembrane region" description="Helical" evidence="6">
    <location>
        <begin position="274"/>
        <end position="295"/>
    </location>
</feature>
<evidence type="ECO:0000313" key="8">
    <source>
        <dbReference type="EMBL" id="KAG7359951.1"/>
    </source>
</evidence>
<reference evidence="8" key="2">
    <citation type="submission" date="2021-04" db="EMBL/GenBank/DDBJ databases">
        <authorList>
            <person name="Podell S."/>
        </authorList>
    </citation>
    <scope>NUCLEOTIDE SEQUENCE</scope>
    <source>
        <strain evidence="8">Hildebrandi</strain>
    </source>
</reference>
<dbReference type="GO" id="GO:0022857">
    <property type="term" value="F:transmembrane transporter activity"/>
    <property type="evidence" value="ECO:0007669"/>
    <property type="project" value="UniProtKB-UniRule"/>
</dbReference>
<proteinExistence type="inferred from homology"/>
<comment type="caution">
    <text evidence="8">The sequence shown here is derived from an EMBL/GenBank/DDBJ whole genome shotgun (WGS) entry which is preliminary data.</text>
</comment>
<feature type="transmembrane region" description="Helical" evidence="6">
    <location>
        <begin position="176"/>
        <end position="199"/>
    </location>
</feature>
<feature type="transmembrane region" description="Helical" evidence="6">
    <location>
        <begin position="307"/>
        <end position="325"/>
    </location>
</feature>
<dbReference type="Pfam" id="PF04515">
    <property type="entry name" value="Choline_transpo"/>
    <property type="match status" value="1"/>
</dbReference>
<comment type="function">
    <text evidence="6">Choline transporter.</text>
</comment>
<reference evidence="8" key="1">
    <citation type="journal article" date="2021" name="Sci. Rep.">
        <title>Diploid genomic architecture of Nitzschia inconspicua, an elite biomass production diatom.</title>
        <authorList>
            <person name="Oliver A."/>
            <person name="Podell S."/>
            <person name="Pinowska A."/>
            <person name="Traller J.C."/>
            <person name="Smith S.R."/>
            <person name="McClure R."/>
            <person name="Beliaev A."/>
            <person name="Bohutskyi P."/>
            <person name="Hill E.A."/>
            <person name="Rabines A."/>
            <person name="Zheng H."/>
            <person name="Allen L.Z."/>
            <person name="Kuo A."/>
            <person name="Grigoriev I.V."/>
            <person name="Allen A.E."/>
            <person name="Hazlebeck D."/>
            <person name="Allen E.E."/>
        </authorList>
    </citation>
    <scope>NUCLEOTIDE SEQUENCE</scope>
    <source>
        <strain evidence="8">Hildebrandi</strain>
    </source>
</reference>
<keyword evidence="5 6" id="KW-0472">Membrane</keyword>
<feature type="transmembrane region" description="Helical" evidence="6">
    <location>
        <begin position="108"/>
        <end position="129"/>
    </location>
</feature>
<feature type="transmembrane region" description="Helical" evidence="6">
    <location>
        <begin position="135"/>
        <end position="155"/>
    </location>
</feature>
<gene>
    <name evidence="8" type="ORF">IV203_035049</name>
</gene>
<keyword evidence="4 6" id="KW-1133">Transmembrane helix</keyword>
<evidence type="ECO:0000256" key="2">
    <source>
        <dbReference type="ARBA" id="ARBA00007168"/>
    </source>
</evidence>
<keyword evidence="3 6" id="KW-0812">Transmembrane</keyword>
<evidence type="ECO:0000313" key="9">
    <source>
        <dbReference type="Proteomes" id="UP000693970"/>
    </source>
</evidence>
<comment type="similarity">
    <text evidence="2 6">Belongs to the CTL (choline transporter-like) family.</text>
</comment>
<evidence type="ECO:0000256" key="7">
    <source>
        <dbReference type="SAM" id="MobiDB-lite"/>
    </source>
</evidence>
<protein>
    <recommendedName>
        <fullName evidence="6">Choline transporter-like protein</fullName>
    </recommendedName>
</protein>
<organism evidence="8 9">
    <name type="scientific">Nitzschia inconspicua</name>
    <dbReference type="NCBI Taxonomy" id="303405"/>
    <lineage>
        <taxon>Eukaryota</taxon>
        <taxon>Sar</taxon>
        <taxon>Stramenopiles</taxon>
        <taxon>Ochrophyta</taxon>
        <taxon>Bacillariophyta</taxon>
        <taxon>Bacillariophyceae</taxon>
        <taxon>Bacillariophycidae</taxon>
        <taxon>Bacillariales</taxon>
        <taxon>Bacillariaceae</taxon>
        <taxon>Nitzschia</taxon>
    </lineage>
</organism>
<evidence type="ECO:0000256" key="5">
    <source>
        <dbReference type="ARBA" id="ARBA00023136"/>
    </source>
</evidence>
<dbReference type="EMBL" id="JAGRRH010000013">
    <property type="protein sequence ID" value="KAG7359951.1"/>
    <property type="molecule type" value="Genomic_DNA"/>
</dbReference>
<dbReference type="OrthoDB" id="44736at2759"/>
<feature type="compositionally biased region" description="Low complexity" evidence="7">
    <location>
        <begin position="8"/>
        <end position="27"/>
    </location>
</feature>
<feature type="transmembrane region" description="Helical" evidence="6">
    <location>
        <begin position="42"/>
        <end position="61"/>
    </location>
</feature>
<name>A0A9K3PUK2_9STRA</name>
<feature type="transmembrane region" description="Helical" evidence="6">
    <location>
        <begin position="81"/>
        <end position="101"/>
    </location>
</feature>
<feature type="transmembrane region" description="Helical" evidence="6">
    <location>
        <begin position="332"/>
        <end position="351"/>
    </location>
</feature>
<feature type="region of interest" description="Disordered" evidence="7">
    <location>
        <begin position="1"/>
        <end position="33"/>
    </location>
</feature>
<evidence type="ECO:0000256" key="4">
    <source>
        <dbReference type="ARBA" id="ARBA00022989"/>
    </source>
</evidence>
<dbReference type="PANTHER" id="PTHR12385">
    <property type="entry name" value="CHOLINE TRANSPORTER-LIKE (SLC FAMILY 44)"/>
    <property type="match status" value="1"/>
</dbReference>
<evidence type="ECO:0000256" key="6">
    <source>
        <dbReference type="RuleBase" id="RU368066"/>
    </source>
</evidence>
<keyword evidence="9" id="KW-1185">Reference proteome</keyword>
<dbReference type="PANTHER" id="PTHR12385:SF4">
    <property type="entry name" value="PROTEIN PNS1"/>
    <property type="match status" value="1"/>
</dbReference>
<sequence length="468" mass="49970">MSSPVVVQGTAVAPPTQQQQQPHTGATETEHQPAKTGCNDPIFALLFYCNLGAIVAVAILYGPGTFDTATNNSGTDYTGLIYAVLVTGVISFIFSGLGLAFLMQYPAFMIKVGLIFVVVMSLVWCVFAFLNGSIFAGVIGAVFFLIGVCYARAVWSRIPFAAINMVTAGTAIKANLGVTLFAYLFTAFEVGWVLLWSVAFAGTLDSTYTCENGVCQNPSYGFLFLLLLSFYFTQQVLQSCVHVTVAGTVGTWWVAPEESGFCSKGVCNSFIRTITTSFGSICFGSLLVAIVQALRALANEARSNGDAAIFACIAECILACLASILEYFNKWAYIYVGVYGYSYLQAGRSVFQLFADRGWDAVIADDLVGNALLLTSIIVGGLVGVLGIVLSASTAFFEEAGEAATGVAFFLGFIVGLSICSILLSTIASGVNTVIVMFADAPREFESNHPELSAMMRETWRQFYPGSV</sequence>
<evidence type="ECO:0000256" key="1">
    <source>
        <dbReference type="ARBA" id="ARBA00004141"/>
    </source>
</evidence>
<dbReference type="AlphaFoldDB" id="A0A9K3PUK2"/>
<accession>A0A9K3PUK2</accession>
<dbReference type="Proteomes" id="UP000693970">
    <property type="component" value="Unassembled WGS sequence"/>
</dbReference>
<dbReference type="GO" id="GO:0005886">
    <property type="term" value="C:plasma membrane"/>
    <property type="evidence" value="ECO:0007669"/>
    <property type="project" value="UniProtKB-SubCell"/>
</dbReference>
<feature type="transmembrane region" description="Helical" evidence="6">
    <location>
        <begin position="409"/>
        <end position="439"/>
    </location>
</feature>
<feature type="transmembrane region" description="Helical" evidence="6">
    <location>
        <begin position="371"/>
        <end position="397"/>
    </location>
</feature>
<comment type="subcellular location">
    <subcellularLocation>
        <location evidence="6">Cell membrane</location>
        <topology evidence="6">Multi-pass membrane protein</topology>
    </subcellularLocation>
    <subcellularLocation>
        <location evidence="1">Membrane</location>
        <topology evidence="1">Multi-pass membrane protein</topology>
    </subcellularLocation>
</comment>
<evidence type="ECO:0000256" key="3">
    <source>
        <dbReference type="ARBA" id="ARBA00022692"/>
    </source>
</evidence>
<feature type="transmembrane region" description="Helical" evidence="6">
    <location>
        <begin position="219"/>
        <end position="237"/>
    </location>
</feature>
<dbReference type="InterPro" id="IPR007603">
    <property type="entry name" value="Choline_transptr-like"/>
</dbReference>